<accession>A0A074S8E1</accession>
<reference evidence="2 3" key="1">
    <citation type="submission" date="2013-12" db="EMBL/GenBank/DDBJ databases">
        <authorList>
            <person name="Cubeta M."/>
            <person name="Pakala S."/>
            <person name="Fedorova N."/>
            <person name="Thomas E."/>
            <person name="Dean R."/>
            <person name="Jabaji S."/>
            <person name="Neate S."/>
            <person name="Toda T."/>
            <person name="Tavantzis S."/>
            <person name="Vilgalys R."/>
            <person name="Bharathan N."/>
            <person name="Pakala S."/>
            <person name="Losada L.S."/>
            <person name="Zafar N."/>
            <person name="Nierman W."/>
        </authorList>
    </citation>
    <scope>NUCLEOTIDE SEQUENCE [LARGE SCALE GENOMIC DNA]</scope>
    <source>
        <strain evidence="2 3">123E</strain>
    </source>
</reference>
<dbReference type="OrthoDB" id="3220835at2759"/>
<feature type="transmembrane region" description="Helical" evidence="1">
    <location>
        <begin position="270"/>
        <end position="293"/>
    </location>
</feature>
<keyword evidence="1" id="KW-1133">Transmembrane helix</keyword>
<gene>
    <name evidence="2" type="ORF">V565_208940</name>
</gene>
<proteinExistence type="predicted"/>
<sequence>MRTIKADSKAAYFTYIGHWSSNTSDPGRRIWQTGGSMKLRIQGSALYLFGNLLPMGPGTSGSISTQYKASLSANSSYAGNAKAGDEKEFLICTIFYLDMNQPTNLTLSLASLGEGSSGLNLSRIEWTDPNLTNRTEQSISGSSASVDSNSWTLIEQDGSSCTTSNNTTMQLNFEVFVDNTLTLTPGDSDRWEAYASQNQTIDLYRNDNLANGNHTILFSDIQPGGQFCVLRADVSSLALSPTDAPSSTGMASPSGALPSSFPSKPLSGGGIAGVVIGILFAIGIIVGGALFVYRRRMGYGAIVRNVKKLRYCSKCGAAITGRYRMECVQA</sequence>
<evidence type="ECO:0000313" key="2">
    <source>
        <dbReference type="EMBL" id="KEP46267.1"/>
    </source>
</evidence>
<dbReference type="EMBL" id="AZST01001194">
    <property type="protein sequence ID" value="KEP46267.1"/>
    <property type="molecule type" value="Genomic_DNA"/>
</dbReference>
<keyword evidence="3" id="KW-1185">Reference proteome</keyword>
<evidence type="ECO:0000256" key="1">
    <source>
        <dbReference type="SAM" id="Phobius"/>
    </source>
</evidence>
<dbReference type="HOGENOM" id="CLU_843507_0_0_1"/>
<keyword evidence="1" id="KW-0472">Membrane</keyword>
<dbReference type="AlphaFoldDB" id="A0A074S8E1"/>
<evidence type="ECO:0000313" key="3">
    <source>
        <dbReference type="Proteomes" id="UP000027456"/>
    </source>
</evidence>
<dbReference type="Proteomes" id="UP000027456">
    <property type="component" value="Unassembled WGS sequence"/>
</dbReference>
<feature type="non-terminal residue" evidence="2">
    <location>
        <position position="330"/>
    </location>
</feature>
<name>A0A074S8E1_9AGAM</name>
<comment type="caution">
    <text evidence="2">The sequence shown here is derived from an EMBL/GenBank/DDBJ whole genome shotgun (WGS) entry which is preliminary data.</text>
</comment>
<organism evidence="2 3">
    <name type="scientific">Rhizoctonia solani 123E</name>
    <dbReference type="NCBI Taxonomy" id="1423351"/>
    <lineage>
        <taxon>Eukaryota</taxon>
        <taxon>Fungi</taxon>
        <taxon>Dikarya</taxon>
        <taxon>Basidiomycota</taxon>
        <taxon>Agaricomycotina</taxon>
        <taxon>Agaricomycetes</taxon>
        <taxon>Cantharellales</taxon>
        <taxon>Ceratobasidiaceae</taxon>
        <taxon>Rhizoctonia</taxon>
    </lineage>
</organism>
<keyword evidence="1 2" id="KW-0812">Transmembrane</keyword>
<protein>
    <submittedName>
        <fullName evidence="2">Putative transmembrane protein</fullName>
    </submittedName>
</protein>